<evidence type="ECO:0000256" key="5">
    <source>
        <dbReference type="ARBA" id="ARBA00022862"/>
    </source>
</evidence>
<evidence type="ECO:0000256" key="10">
    <source>
        <dbReference type="ARBA" id="ARBA00038489"/>
    </source>
</evidence>
<dbReference type="PROSITE" id="PS51352">
    <property type="entry name" value="THIOREDOXIN_2"/>
    <property type="match status" value="1"/>
</dbReference>
<keyword evidence="16" id="KW-1185">Reference proteome</keyword>
<dbReference type="PANTHER" id="PTHR42801:SF4">
    <property type="entry name" value="AHPC_TSA FAMILY PROTEIN"/>
    <property type="match status" value="1"/>
</dbReference>
<evidence type="ECO:0000256" key="3">
    <source>
        <dbReference type="ARBA" id="ARBA00013017"/>
    </source>
</evidence>
<comment type="function">
    <text evidence="1">Thiol-specific peroxidase that catalyzes the reduction of hydrogen peroxide and organic hydroperoxides to water and alcohols, respectively. Plays a role in cell protection against oxidative stress by detoxifying peroxides and as sensor of hydrogen peroxide-mediated signaling events.</text>
</comment>
<evidence type="ECO:0000256" key="4">
    <source>
        <dbReference type="ARBA" id="ARBA00022559"/>
    </source>
</evidence>
<organism evidence="15 16">
    <name type="scientific">Cohaesibacter marisflavi</name>
    <dbReference type="NCBI Taxonomy" id="655353"/>
    <lineage>
        <taxon>Bacteria</taxon>
        <taxon>Pseudomonadati</taxon>
        <taxon>Pseudomonadota</taxon>
        <taxon>Alphaproteobacteria</taxon>
        <taxon>Hyphomicrobiales</taxon>
        <taxon>Cohaesibacteraceae</taxon>
    </lineage>
</organism>
<dbReference type="InterPro" id="IPR024706">
    <property type="entry name" value="Peroxiredoxin_AhpC-typ"/>
</dbReference>
<evidence type="ECO:0000256" key="12">
    <source>
        <dbReference type="ARBA" id="ARBA00049091"/>
    </source>
</evidence>
<proteinExistence type="inferred from homology"/>
<dbReference type="CDD" id="cd03017">
    <property type="entry name" value="PRX_BCP"/>
    <property type="match status" value="1"/>
</dbReference>
<evidence type="ECO:0000313" key="16">
    <source>
        <dbReference type="Proteomes" id="UP000199236"/>
    </source>
</evidence>
<protein>
    <recommendedName>
        <fullName evidence="3">thioredoxin-dependent peroxiredoxin</fullName>
        <ecNumber evidence="3">1.11.1.24</ecNumber>
    </recommendedName>
    <alternativeName>
        <fullName evidence="9">Thioredoxin peroxidase</fullName>
    </alternativeName>
    <alternativeName>
        <fullName evidence="11">Thioredoxin-dependent peroxiredoxin Bcp</fullName>
    </alternativeName>
</protein>
<dbReference type="InterPro" id="IPR036249">
    <property type="entry name" value="Thioredoxin-like_sf"/>
</dbReference>
<dbReference type="InterPro" id="IPR000866">
    <property type="entry name" value="AhpC/TSA"/>
</dbReference>
<dbReference type="EC" id="1.11.1.24" evidence="3"/>
<dbReference type="FunFam" id="3.40.30.10:FF:000007">
    <property type="entry name" value="Thioredoxin-dependent thiol peroxidase"/>
    <property type="match status" value="1"/>
</dbReference>
<dbReference type="RefSeq" id="WP_090071665.1">
    <property type="nucleotide sequence ID" value="NZ_FOVR01000004.1"/>
</dbReference>
<dbReference type="GO" id="GO:0008379">
    <property type="term" value="F:thioredoxin peroxidase activity"/>
    <property type="evidence" value="ECO:0007669"/>
    <property type="project" value="TreeGrafter"/>
</dbReference>
<accession>A0A1I5FSM6</accession>
<comment type="subunit">
    <text evidence="2">Monomer.</text>
</comment>
<evidence type="ECO:0000256" key="1">
    <source>
        <dbReference type="ARBA" id="ARBA00003330"/>
    </source>
</evidence>
<comment type="catalytic activity">
    <reaction evidence="12">
        <text>a hydroperoxide + [thioredoxin]-dithiol = an alcohol + [thioredoxin]-disulfide + H2O</text>
        <dbReference type="Rhea" id="RHEA:62620"/>
        <dbReference type="Rhea" id="RHEA-COMP:10698"/>
        <dbReference type="Rhea" id="RHEA-COMP:10700"/>
        <dbReference type="ChEBI" id="CHEBI:15377"/>
        <dbReference type="ChEBI" id="CHEBI:29950"/>
        <dbReference type="ChEBI" id="CHEBI:30879"/>
        <dbReference type="ChEBI" id="CHEBI:35924"/>
        <dbReference type="ChEBI" id="CHEBI:50058"/>
        <dbReference type="EC" id="1.11.1.24"/>
    </reaction>
</comment>
<dbReference type="GO" id="GO:0034599">
    <property type="term" value="P:cellular response to oxidative stress"/>
    <property type="evidence" value="ECO:0007669"/>
    <property type="project" value="TreeGrafter"/>
</dbReference>
<evidence type="ECO:0000256" key="13">
    <source>
        <dbReference type="PIRSR" id="PIRSR000239-1"/>
    </source>
</evidence>
<dbReference type="SUPFAM" id="SSF52833">
    <property type="entry name" value="Thioredoxin-like"/>
    <property type="match status" value="1"/>
</dbReference>
<sequence>MPDDSQKLEVGAQAPDFTLKTNGGGEITLSACLGKPVIVYFYPKDNTPGCTIEAVDFSSLSDDFAALGIQVIGISPDSVRKHDNFVEKHNLTICLASDPDQETCNAYGVWVEKKMYGKTYMGVERSTYLIDSEGKIARIWSKVKVKNHASEVLDAAQAL</sequence>
<evidence type="ECO:0000259" key="14">
    <source>
        <dbReference type="PROSITE" id="PS51352"/>
    </source>
</evidence>
<dbReference type="GO" id="GO:0005737">
    <property type="term" value="C:cytoplasm"/>
    <property type="evidence" value="ECO:0007669"/>
    <property type="project" value="TreeGrafter"/>
</dbReference>
<dbReference type="PIRSF" id="PIRSF000239">
    <property type="entry name" value="AHPC"/>
    <property type="match status" value="1"/>
</dbReference>
<dbReference type="InterPro" id="IPR050924">
    <property type="entry name" value="Peroxiredoxin_BCP/PrxQ"/>
</dbReference>
<gene>
    <name evidence="15" type="ORF">SAMN04488056_104184</name>
</gene>
<dbReference type="OrthoDB" id="9812811at2"/>
<name>A0A1I5FSM6_9HYPH</name>
<dbReference type="EMBL" id="FOVR01000004">
    <property type="protein sequence ID" value="SFO26629.1"/>
    <property type="molecule type" value="Genomic_DNA"/>
</dbReference>
<dbReference type="InterPro" id="IPR013766">
    <property type="entry name" value="Thioredoxin_domain"/>
</dbReference>
<reference evidence="15 16" key="1">
    <citation type="submission" date="2016-10" db="EMBL/GenBank/DDBJ databases">
        <authorList>
            <person name="de Groot N.N."/>
        </authorList>
    </citation>
    <scope>NUCLEOTIDE SEQUENCE [LARGE SCALE GENOMIC DNA]</scope>
    <source>
        <strain evidence="15 16">CGMCC 1.9157</strain>
    </source>
</reference>
<dbReference type="PANTHER" id="PTHR42801">
    <property type="entry name" value="THIOREDOXIN-DEPENDENT PEROXIDE REDUCTASE"/>
    <property type="match status" value="1"/>
</dbReference>
<keyword evidence="5" id="KW-0049">Antioxidant</keyword>
<evidence type="ECO:0000256" key="11">
    <source>
        <dbReference type="ARBA" id="ARBA00042639"/>
    </source>
</evidence>
<dbReference type="Proteomes" id="UP000199236">
    <property type="component" value="Unassembled WGS sequence"/>
</dbReference>
<dbReference type="STRING" id="655353.SAMN04488056_104184"/>
<evidence type="ECO:0000313" key="15">
    <source>
        <dbReference type="EMBL" id="SFO26629.1"/>
    </source>
</evidence>
<evidence type="ECO:0000256" key="8">
    <source>
        <dbReference type="ARBA" id="ARBA00023284"/>
    </source>
</evidence>
<keyword evidence="8" id="KW-0676">Redox-active center</keyword>
<evidence type="ECO:0000256" key="6">
    <source>
        <dbReference type="ARBA" id="ARBA00023002"/>
    </source>
</evidence>
<comment type="similarity">
    <text evidence="10">Belongs to the peroxiredoxin family. BCP/PrxQ subfamily.</text>
</comment>
<dbReference type="AlphaFoldDB" id="A0A1I5FSM6"/>
<feature type="active site" description="Cysteine sulfenic acid (-SOH) intermediate; for peroxidase activity" evidence="13">
    <location>
        <position position="50"/>
    </location>
</feature>
<keyword evidence="6" id="KW-0560">Oxidoreductase</keyword>
<evidence type="ECO:0000256" key="9">
    <source>
        <dbReference type="ARBA" id="ARBA00032824"/>
    </source>
</evidence>
<dbReference type="GO" id="GO:0045454">
    <property type="term" value="P:cell redox homeostasis"/>
    <property type="evidence" value="ECO:0007669"/>
    <property type="project" value="TreeGrafter"/>
</dbReference>
<evidence type="ECO:0000256" key="7">
    <source>
        <dbReference type="ARBA" id="ARBA00023157"/>
    </source>
</evidence>
<dbReference type="NCBIfam" id="NF006960">
    <property type="entry name" value="PRK09437.1"/>
    <property type="match status" value="1"/>
</dbReference>
<feature type="domain" description="Thioredoxin" evidence="14">
    <location>
        <begin position="8"/>
        <end position="159"/>
    </location>
</feature>
<evidence type="ECO:0000256" key="2">
    <source>
        <dbReference type="ARBA" id="ARBA00011245"/>
    </source>
</evidence>
<dbReference type="Gene3D" id="3.40.30.10">
    <property type="entry name" value="Glutaredoxin"/>
    <property type="match status" value="1"/>
</dbReference>
<dbReference type="Pfam" id="PF00578">
    <property type="entry name" value="AhpC-TSA"/>
    <property type="match status" value="1"/>
</dbReference>
<keyword evidence="7" id="KW-1015">Disulfide bond</keyword>
<keyword evidence="4" id="KW-0575">Peroxidase</keyword>